<dbReference type="RefSeq" id="WP_024656203.1">
    <property type="nucleotide sequence ID" value="NZ_CP159278.1"/>
</dbReference>
<sequence length="179" mass="20917">MSYDKDNVLFLALQNDELDRFLVGEPFYFLETKDDNDEPQNVPVALRLLFLPYWREVRDPFFPAQFTQALLKLLRSYPDQNRAIYMAQWWVFCYRHSLTQKAKDPEGIYAGLFDVDMGPVSAELKSRLEANKESLMADTRWAGVEWNSDNGLWGPLLRSALRLRDKFGGPDYVPENRGR</sequence>
<evidence type="ECO:0000313" key="1">
    <source>
        <dbReference type="EMBL" id="XCN78673.1"/>
    </source>
</evidence>
<name>A0AAU8MCI8_PSESX</name>
<proteinExistence type="predicted"/>
<organism evidence="1">
    <name type="scientific">Pseudomonas syringae USA007</name>
    <dbReference type="NCBI Taxonomy" id="1357288"/>
    <lineage>
        <taxon>Bacteria</taxon>
        <taxon>Pseudomonadati</taxon>
        <taxon>Pseudomonadota</taxon>
        <taxon>Gammaproteobacteria</taxon>
        <taxon>Pseudomonadales</taxon>
        <taxon>Pseudomonadaceae</taxon>
        <taxon>Pseudomonas</taxon>
        <taxon>Pseudomonas syringae</taxon>
    </lineage>
</organism>
<accession>A0AAU8MCI8</accession>
<dbReference type="AlphaFoldDB" id="A0AAU8MCI8"/>
<reference evidence="1" key="2">
    <citation type="submission" date="2024-07" db="EMBL/GenBank/DDBJ databases">
        <title>A complete genome sequence for Pseudomonas syringae USA007.</title>
        <authorList>
            <person name="Baltrus D.A."/>
        </authorList>
    </citation>
    <scope>NUCLEOTIDE SEQUENCE</scope>
    <source>
        <strain evidence="1">USA007</strain>
    </source>
</reference>
<protein>
    <submittedName>
        <fullName evidence="1">Uncharacterized protein</fullName>
    </submittedName>
</protein>
<reference evidence="1" key="1">
    <citation type="journal article" date="2014" name="Genome Announc.">
        <title>Draft Genome Sequences of a Phylogenetically Diverse Suite of Pseudomonas syringae Strains from Multiple Source Populations.</title>
        <authorList>
            <person name="Baltrus D.A."/>
            <person name="Yourstone S."/>
            <person name="Lind A."/>
            <person name="Guilbaud C."/>
            <person name="Sands D.C."/>
            <person name="Jones C.D."/>
            <person name="Morris C.E."/>
            <person name="Dangl J.L."/>
        </authorList>
    </citation>
    <scope>NUCLEOTIDE SEQUENCE</scope>
    <source>
        <strain evidence="1">USA007</strain>
    </source>
</reference>
<gene>
    <name evidence="1" type="ORF">N027_03830</name>
</gene>
<dbReference type="EMBL" id="CP159278">
    <property type="protein sequence ID" value="XCN78673.1"/>
    <property type="molecule type" value="Genomic_DNA"/>
</dbReference>